<evidence type="ECO:0000256" key="4">
    <source>
        <dbReference type="RuleBase" id="RU003560"/>
    </source>
</evidence>
<dbReference type="PANTHER" id="PTHR43094:SF1">
    <property type="entry name" value="AMINOTRANSFERASE CLASS-III"/>
    <property type="match status" value="1"/>
</dbReference>
<reference evidence="5 6" key="1">
    <citation type="submission" date="2024-06" db="EMBL/GenBank/DDBJ databases">
        <authorList>
            <person name="Kim D.-U."/>
        </authorList>
    </citation>
    <scope>NUCLEOTIDE SEQUENCE [LARGE SCALE GENOMIC DNA]</scope>
    <source>
        <strain evidence="5 6">KACC15460</strain>
    </source>
</reference>
<dbReference type="Proteomes" id="UP001548832">
    <property type="component" value="Unassembled WGS sequence"/>
</dbReference>
<dbReference type="InterPro" id="IPR049704">
    <property type="entry name" value="Aminotrans_3_PPA_site"/>
</dbReference>
<organism evidence="5 6">
    <name type="scientific">Mesorhizobium shangrilense</name>
    <dbReference type="NCBI Taxonomy" id="460060"/>
    <lineage>
        <taxon>Bacteria</taxon>
        <taxon>Pseudomonadati</taxon>
        <taxon>Pseudomonadota</taxon>
        <taxon>Alphaproteobacteria</taxon>
        <taxon>Hyphomicrobiales</taxon>
        <taxon>Phyllobacteriaceae</taxon>
        <taxon>Mesorhizobium</taxon>
    </lineage>
</organism>
<dbReference type="CDD" id="cd00610">
    <property type="entry name" value="OAT_like"/>
    <property type="match status" value="1"/>
</dbReference>
<sequence>MTTALLKHPIGKTYPIVSHGKGVFLYDVEGKDYIDGSSGAMTANIGHGVEEIADVMRKQASEVAFAFFNQFSNKPAEDLATKLASLAPGNLNWVSFVNSGSEASEYAIRLVLNYWRSKGLSRKVKILGRHTSYHGVTMGAVSMSGHATRRADYGPLLHPFPVVPPAYAYRYAGDLSEADYARKCAQDWEDALLREGIDTVAAVIVEPIVGAAGGVLMPPAGYFTMLREICDRLGVLLIMDEVITGLGRTGAWFASIGEGIVPDIITTGKGTSAGYAPMAAIIVHEHIIETLRQNSAAPPYGHTFSGNPVGAAVSLAVLNYVEREKLLENANLRGEELKAGLEAFSQRYSHMVDVRGRGLLWGFEFVMDRASRRAPDESRNTSATFVADCFDNGLIVYPAGVPPLNNAVIISPPLIISGDEVQELLRRLDTALATMDGRIDGWVREEVQ</sequence>
<dbReference type="InterPro" id="IPR015422">
    <property type="entry name" value="PyrdxlP-dep_Trfase_small"/>
</dbReference>
<proteinExistence type="inferred from homology"/>
<keyword evidence="3 4" id="KW-0663">Pyridoxal phosphate</keyword>
<evidence type="ECO:0000313" key="5">
    <source>
        <dbReference type="EMBL" id="MET2829227.1"/>
    </source>
</evidence>
<dbReference type="PANTHER" id="PTHR43094">
    <property type="entry name" value="AMINOTRANSFERASE"/>
    <property type="match status" value="1"/>
</dbReference>
<dbReference type="Gene3D" id="3.90.1150.10">
    <property type="entry name" value="Aspartate Aminotransferase, domain 1"/>
    <property type="match status" value="1"/>
</dbReference>
<dbReference type="GO" id="GO:0008483">
    <property type="term" value="F:transaminase activity"/>
    <property type="evidence" value="ECO:0007669"/>
    <property type="project" value="UniProtKB-KW"/>
</dbReference>
<comment type="cofactor">
    <cofactor evidence="1">
        <name>pyridoxal 5'-phosphate</name>
        <dbReference type="ChEBI" id="CHEBI:597326"/>
    </cofactor>
</comment>
<gene>
    <name evidence="5" type="ORF">ABVQ20_19800</name>
</gene>
<keyword evidence="5" id="KW-0808">Transferase</keyword>
<dbReference type="RefSeq" id="WP_354461185.1">
    <property type="nucleotide sequence ID" value="NZ_JBEWSZ010000001.1"/>
</dbReference>
<comment type="similarity">
    <text evidence="2 4">Belongs to the class-III pyridoxal-phosphate-dependent aminotransferase family.</text>
</comment>
<dbReference type="Gene3D" id="3.40.640.10">
    <property type="entry name" value="Type I PLP-dependent aspartate aminotransferase-like (Major domain)"/>
    <property type="match status" value="1"/>
</dbReference>
<name>A0ABV2DGP6_9HYPH</name>
<evidence type="ECO:0000256" key="3">
    <source>
        <dbReference type="ARBA" id="ARBA00022898"/>
    </source>
</evidence>
<accession>A0ABV2DGP6</accession>
<dbReference type="InterPro" id="IPR005814">
    <property type="entry name" value="Aminotrans_3"/>
</dbReference>
<dbReference type="PROSITE" id="PS00600">
    <property type="entry name" value="AA_TRANSFER_CLASS_3"/>
    <property type="match status" value="1"/>
</dbReference>
<keyword evidence="6" id="KW-1185">Reference proteome</keyword>
<dbReference type="SUPFAM" id="SSF53383">
    <property type="entry name" value="PLP-dependent transferases"/>
    <property type="match status" value="1"/>
</dbReference>
<protein>
    <submittedName>
        <fullName evidence="5">Aminotransferase class III-fold pyridoxal phosphate-dependent enzyme</fullName>
    </submittedName>
</protein>
<evidence type="ECO:0000256" key="1">
    <source>
        <dbReference type="ARBA" id="ARBA00001933"/>
    </source>
</evidence>
<keyword evidence="5" id="KW-0032">Aminotransferase</keyword>
<dbReference type="Pfam" id="PF00202">
    <property type="entry name" value="Aminotran_3"/>
    <property type="match status" value="1"/>
</dbReference>
<evidence type="ECO:0000256" key="2">
    <source>
        <dbReference type="ARBA" id="ARBA00008954"/>
    </source>
</evidence>
<dbReference type="InterPro" id="IPR015424">
    <property type="entry name" value="PyrdxlP-dep_Trfase"/>
</dbReference>
<dbReference type="PIRSF" id="PIRSF000521">
    <property type="entry name" value="Transaminase_4ab_Lys_Orn"/>
    <property type="match status" value="1"/>
</dbReference>
<dbReference type="InterPro" id="IPR015421">
    <property type="entry name" value="PyrdxlP-dep_Trfase_major"/>
</dbReference>
<comment type="caution">
    <text evidence="5">The sequence shown here is derived from an EMBL/GenBank/DDBJ whole genome shotgun (WGS) entry which is preliminary data.</text>
</comment>
<dbReference type="EMBL" id="JBEWSZ010000001">
    <property type="protein sequence ID" value="MET2829227.1"/>
    <property type="molecule type" value="Genomic_DNA"/>
</dbReference>
<evidence type="ECO:0000313" key="6">
    <source>
        <dbReference type="Proteomes" id="UP001548832"/>
    </source>
</evidence>